<feature type="domain" description="Fibronectin type-III" evidence="2">
    <location>
        <begin position="319"/>
        <end position="408"/>
    </location>
</feature>
<dbReference type="Pfam" id="PF18962">
    <property type="entry name" value="Por_Secre_tail"/>
    <property type="match status" value="1"/>
</dbReference>
<dbReference type="CDD" id="cd00063">
    <property type="entry name" value="FN3"/>
    <property type="match status" value="10"/>
</dbReference>
<dbReference type="PANTHER" id="PTHR13817:SF73">
    <property type="entry name" value="FIBRONECTIN TYPE-III DOMAIN-CONTAINING PROTEIN"/>
    <property type="match status" value="1"/>
</dbReference>
<evidence type="ECO:0000313" key="3">
    <source>
        <dbReference type="EMBL" id="TKT92597.1"/>
    </source>
</evidence>
<dbReference type="SUPFAM" id="SSF49265">
    <property type="entry name" value="Fibronectin type III"/>
    <property type="match status" value="6"/>
</dbReference>
<name>A0A4U6D8L3_9BACT</name>
<dbReference type="RefSeq" id="WP_137339325.1">
    <property type="nucleotide sequence ID" value="NZ_BSQH01000002.1"/>
</dbReference>
<feature type="domain" description="Fibronectin type-III" evidence="2">
    <location>
        <begin position="787"/>
        <end position="876"/>
    </location>
</feature>
<sequence length="1056" mass="113710">MKTYRKILTGLILMTLLFTGTKGFSQGSSPKLPRSLTVDSKSTTYIIITWIDSDLKTSVNFIIERSADGGNSFNAIGTLGSQPSQSNPQYTDPNLNPATQYCYRVKGKNTFGESAYSNIACGTTDAIPIPQGLNATATSPNSIQITWTRYGGKDSGETIIVERSTGSGGSFSQVGTSTADFTTFTDNGVSPSTQYCYRIKARTSGKDSGYSNVACATTQQTAPAAPSALIARSLDPTFQIQLNWIDGSNNETGFEIERSTDNVNFVKIATTAANISQYVNSGLAAETRYYYKVRAVNAVGSSGYTNVADAITNPDPPTVPVNLTATAASENQINLNWADNSNNETGFELERSQDGTNFSKIADAAANTTSYSSSGLSPNTQYWYRIRAKNNGGTSGYSNTANATTRDVAPAVPQNLSATPISNIRINLNWIDNSGNETGFEIERSADGNSFSKIADLGANVTSYENTGLSTLTKYWYRVRAKNTIGNSGYSNVAEATTLDIPPAAPSALTATTVSSSQIDLNWTDNSANESGFEIERSVDGSNFTKVGDTSANASTFQSTGLIPNTKYWFRVRSKNSQGGSPYTNVADATTKDVAPDAPQNLTATPASNTQINVSWTDISGTYGTETGYELEISSDGASFSKIADLGANVTNYQNTNLTTLTKYRYRLRAKNAIGYSPYSNIAETTTFDVPPIAPSSLTATMISSSQIDLGWKDNSANETTFEIERSTDGTTFDKAGEVGPNITAYQSTGLLPATRYWYRVRAKNSVNPSAYSDVANATTRDVLPNAPEALSATAISFQQIDLTWTDKSGNEAGFDIERSTDGTNFSKIAGVAANATAYQNTGLNQLTKYFFRIKALNAIGSSAYTNIVDATTPKAPIPDKPKNLTATPIDFDLVQLTWDPVSINATDVVIERSRKPDTDFVEIGTQTASITRFADREILEVQDYYYRIKAVNAAGGSTYSDLANVKGSSIITGTEPVQKSNLVYAYNKVLHIARIKPGRASVKIFNINGSKIKEFEISQISQTDLQQLTPGIYFVVLEEKNQVTKQKIAILSPQN</sequence>
<dbReference type="OrthoDB" id="9803616at2"/>
<feature type="domain" description="Fibronectin type-III" evidence="2">
    <location>
        <begin position="225"/>
        <end position="315"/>
    </location>
</feature>
<dbReference type="PROSITE" id="PS50853">
    <property type="entry name" value="FN3"/>
    <property type="match status" value="10"/>
</dbReference>
<accession>A0A4U6D8L3</accession>
<dbReference type="InterPro" id="IPR003961">
    <property type="entry name" value="FN3_dom"/>
</dbReference>
<dbReference type="EMBL" id="SZVO01000003">
    <property type="protein sequence ID" value="TKT92597.1"/>
    <property type="molecule type" value="Genomic_DNA"/>
</dbReference>
<reference evidence="3 4" key="1">
    <citation type="submission" date="2019-05" db="EMBL/GenBank/DDBJ databases">
        <title>Dyadobacter AR-3-8 sp. nov., isolated from arctic soil.</title>
        <authorList>
            <person name="Chaudhary D.K."/>
        </authorList>
    </citation>
    <scope>NUCLEOTIDE SEQUENCE [LARGE SCALE GENOMIC DNA]</scope>
    <source>
        <strain evidence="3 4">AR-3-8</strain>
    </source>
</reference>
<dbReference type="Proteomes" id="UP000304900">
    <property type="component" value="Unassembled WGS sequence"/>
</dbReference>
<feature type="domain" description="Fibronectin type-III" evidence="2">
    <location>
        <begin position="505"/>
        <end position="594"/>
    </location>
</feature>
<dbReference type="NCBIfam" id="TIGR04183">
    <property type="entry name" value="Por_Secre_tail"/>
    <property type="match status" value="1"/>
</dbReference>
<keyword evidence="1" id="KW-0677">Repeat</keyword>
<dbReference type="AlphaFoldDB" id="A0A4U6D8L3"/>
<dbReference type="Gene3D" id="2.60.40.10">
    <property type="entry name" value="Immunoglobulins"/>
    <property type="match status" value="10"/>
</dbReference>
<dbReference type="InterPro" id="IPR050964">
    <property type="entry name" value="Striated_Muscle_Regulatory"/>
</dbReference>
<proteinExistence type="predicted"/>
<evidence type="ECO:0000313" key="4">
    <source>
        <dbReference type="Proteomes" id="UP000304900"/>
    </source>
</evidence>
<organism evidence="3 4">
    <name type="scientific">Dyadobacter frigoris</name>
    <dbReference type="NCBI Taxonomy" id="2576211"/>
    <lineage>
        <taxon>Bacteria</taxon>
        <taxon>Pseudomonadati</taxon>
        <taxon>Bacteroidota</taxon>
        <taxon>Cytophagia</taxon>
        <taxon>Cytophagales</taxon>
        <taxon>Spirosomataceae</taxon>
        <taxon>Dyadobacter</taxon>
    </lineage>
</organism>
<feature type="domain" description="Fibronectin type-III" evidence="2">
    <location>
        <begin position="881"/>
        <end position="971"/>
    </location>
</feature>
<dbReference type="InterPro" id="IPR013783">
    <property type="entry name" value="Ig-like_fold"/>
</dbReference>
<dbReference type="Pfam" id="PF00041">
    <property type="entry name" value="fn3"/>
    <property type="match status" value="6"/>
</dbReference>
<protein>
    <submittedName>
        <fullName evidence="3">T9SS type A sorting domain-containing protein</fullName>
    </submittedName>
</protein>
<dbReference type="SMART" id="SM00060">
    <property type="entry name" value="FN3"/>
    <property type="match status" value="10"/>
</dbReference>
<gene>
    <name evidence="3" type="ORF">FDK13_07180</name>
</gene>
<dbReference type="PANTHER" id="PTHR13817">
    <property type="entry name" value="TITIN"/>
    <property type="match status" value="1"/>
</dbReference>
<feature type="domain" description="Fibronectin type-III" evidence="2">
    <location>
        <begin position="694"/>
        <end position="783"/>
    </location>
</feature>
<feature type="domain" description="Fibronectin type-III" evidence="2">
    <location>
        <begin position="32"/>
        <end position="127"/>
    </location>
</feature>
<dbReference type="InterPro" id="IPR026444">
    <property type="entry name" value="Secre_tail"/>
</dbReference>
<keyword evidence="4" id="KW-1185">Reference proteome</keyword>
<dbReference type="InterPro" id="IPR036116">
    <property type="entry name" value="FN3_sf"/>
</dbReference>
<evidence type="ECO:0000259" key="2">
    <source>
        <dbReference type="PROSITE" id="PS50853"/>
    </source>
</evidence>
<feature type="domain" description="Fibronectin type-III" evidence="2">
    <location>
        <begin position="598"/>
        <end position="690"/>
    </location>
</feature>
<feature type="domain" description="Fibronectin type-III" evidence="2">
    <location>
        <begin position="129"/>
        <end position="221"/>
    </location>
</feature>
<feature type="domain" description="Fibronectin type-III" evidence="2">
    <location>
        <begin position="412"/>
        <end position="501"/>
    </location>
</feature>
<evidence type="ECO:0000256" key="1">
    <source>
        <dbReference type="ARBA" id="ARBA00022737"/>
    </source>
</evidence>
<comment type="caution">
    <text evidence="3">The sequence shown here is derived from an EMBL/GenBank/DDBJ whole genome shotgun (WGS) entry which is preliminary data.</text>
</comment>